<evidence type="ECO:0000256" key="2">
    <source>
        <dbReference type="ARBA" id="ARBA00022692"/>
    </source>
</evidence>
<feature type="transmembrane region" description="Helical" evidence="6">
    <location>
        <begin position="46"/>
        <end position="65"/>
    </location>
</feature>
<dbReference type="GO" id="GO:0016020">
    <property type="term" value="C:membrane"/>
    <property type="evidence" value="ECO:0007669"/>
    <property type="project" value="UniProtKB-SubCell"/>
</dbReference>
<keyword evidence="3 6" id="KW-1133">Transmembrane helix</keyword>
<keyword evidence="2 6" id="KW-0812">Transmembrane</keyword>
<dbReference type="GO" id="GO:0006813">
    <property type="term" value="P:potassium ion transport"/>
    <property type="evidence" value="ECO:0007669"/>
    <property type="project" value="InterPro"/>
</dbReference>
<feature type="transmembrane region" description="Helical" evidence="6">
    <location>
        <begin position="144"/>
        <end position="165"/>
    </location>
</feature>
<dbReference type="AlphaFoldDB" id="A0A0K1QFD0"/>
<dbReference type="Pfam" id="PF22614">
    <property type="entry name" value="Slo-like_RCK"/>
    <property type="match status" value="1"/>
</dbReference>
<reference evidence="8 9" key="1">
    <citation type="submission" date="2015-08" db="EMBL/GenBank/DDBJ databases">
        <authorList>
            <person name="Babu N.S."/>
            <person name="Beckwith C.J."/>
            <person name="Beseler K.G."/>
            <person name="Brison A."/>
            <person name="Carone J.V."/>
            <person name="Caskin T.P."/>
            <person name="Diamond M."/>
            <person name="Durham M.E."/>
            <person name="Foxe J.M."/>
            <person name="Go M."/>
            <person name="Henderson B.A."/>
            <person name="Jones I.B."/>
            <person name="McGettigan J.A."/>
            <person name="Micheletti S.J."/>
            <person name="Nasrallah M.E."/>
            <person name="Ortiz D."/>
            <person name="Piller C.R."/>
            <person name="Privatt S.R."/>
            <person name="Schneider S.L."/>
            <person name="Sharp S."/>
            <person name="Smith T.C."/>
            <person name="Stanton J.D."/>
            <person name="Ullery H.E."/>
            <person name="Wilson R.J."/>
            <person name="Serrano M.G."/>
            <person name="Buck G."/>
            <person name="Lee V."/>
            <person name="Wang Y."/>
            <person name="Carvalho R."/>
            <person name="Voegtly L."/>
            <person name="Shi R."/>
            <person name="Duckworth R."/>
            <person name="Johnson A."/>
            <person name="Loviza R."/>
            <person name="Walstead R."/>
            <person name="Shah Z."/>
            <person name="Kiflezghi M."/>
            <person name="Wade K."/>
            <person name="Ball S.L."/>
            <person name="Bradley K.W."/>
            <person name="Asai D.J."/>
            <person name="Bowman C.A."/>
            <person name="Russell D.A."/>
            <person name="Pope W.H."/>
            <person name="Jacobs-Sera D."/>
            <person name="Hendrix R.W."/>
            <person name="Hatfull G.F."/>
        </authorList>
    </citation>
    <scope>NUCLEOTIDE SEQUENCE [LARGE SCALE GENOMIC DNA]</scope>
    <source>
        <strain evidence="8 9">DSM 27648</strain>
    </source>
</reference>
<dbReference type="InterPro" id="IPR005821">
    <property type="entry name" value="Ion_trans_dom"/>
</dbReference>
<organism evidence="8 9">
    <name type="scientific">Labilithrix luteola</name>
    <dbReference type="NCBI Taxonomy" id="1391654"/>
    <lineage>
        <taxon>Bacteria</taxon>
        <taxon>Pseudomonadati</taxon>
        <taxon>Myxococcota</taxon>
        <taxon>Polyangia</taxon>
        <taxon>Polyangiales</taxon>
        <taxon>Labilitrichaceae</taxon>
        <taxon>Labilithrix</taxon>
    </lineage>
</organism>
<sequence>MRASADRLARFFARPAFETVLGALILTSAALTVVETTQVAPSVGVLRVVQGISVLFAAELAARLWAAKSTKSFLREYWLDVISVLPLGSVLWAPFTGGGVESFGPKWLGLLALLRIFRLMRLLKIARHRALLFPSVIRKGAREVFFASGIVLLAVVFASSALVLLERDSNPSLSTFGQAFWFSIYSVVATEPIPGPPQTFGGHVVALLVILTGLFTFATVVGTISALVTDRMHAPDLRVDWEDLNDHLIVCGFSRKAEIVVREYIMAYPDDRQPIVVVAEFENELPQLKDPAVRARVQFLNDDFTKLEALEKAGVRRAARCILLADSSKGRKERDVDARTVLAALTIERLNPGIYTVAEINRREHAHHLEMGKVNAYVVGGEQSAFLLAQSAITRGVMGVFDELMTRKAGNHFLRATVPAKWRGKTFLDLLMHVKKEHDALLVGVERGERIELNPTNYVFQGGEDVVVISTRDIRL</sequence>
<keyword evidence="8" id="KW-0407">Ion channel</keyword>
<proteinExistence type="predicted"/>
<evidence type="ECO:0000256" key="5">
    <source>
        <dbReference type="ARBA" id="ARBA00029579"/>
    </source>
</evidence>
<name>A0A0K1QFD0_9BACT</name>
<evidence type="ECO:0000256" key="6">
    <source>
        <dbReference type="SAM" id="Phobius"/>
    </source>
</evidence>
<feature type="domain" description="RCK N-terminal" evidence="7">
    <location>
        <begin position="245"/>
        <end position="379"/>
    </location>
</feature>
<dbReference type="KEGG" id="llu:AKJ09_10803"/>
<dbReference type="GO" id="GO:0005216">
    <property type="term" value="F:monoatomic ion channel activity"/>
    <property type="evidence" value="ECO:0007669"/>
    <property type="project" value="InterPro"/>
</dbReference>
<accession>A0A0K1QFD0</accession>
<dbReference type="InterPro" id="IPR050721">
    <property type="entry name" value="Trk_Ktr_HKT_K-transport"/>
</dbReference>
<dbReference type="Gene3D" id="1.10.287.70">
    <property type="match status" value="1"/>
</dbReference>
<feature type="transmembrane region" description="Helical" evidence="6">
    <location>
        <begin position="204"/>
        <end position="228"/>
    </location>
</feature>
<dbReference type="PANTHER" id="PTHR43833">
    <property type="entry name" value="POTASSIUM CHANNEL PROTEIN 2-RELATED-RELATED"/>
    <property type="match status" value="1"/>
</dbReference>
<dbReference type="InterPro" id="IPR003148">
    <property type="entry name" value="RCK_N"/>
</dbReference>
<dbReference type="Gene3D" id="3.40.50.720">
    <property type="entry name" value="NAD(P)-binding Rossmann-like Domain"/>
    <property type="match status" value="1"/>
</dbReference>
<gene>
    <name evidence="8" type="ORF">AKJ09_10803</name>
</gene>
<evidence type="ECO:0000256" key="4">
    <source>
        <dbReference type="ARBA" id="ARBA00023136"/>
    </source>
</evidence>
<protein>
    <recommendedName>
        <fullName evidence="5">BK channel</fullName>
    </recommendedName>
</protein>
<evidence type="ECO:0000256" key="3">
    <source>
        <dbReference type="ARBA" id="ARBA00022989"/>
    </source>
</evidence>
<evidence type="ECO:0000313" key="9">
    <source>
        <dbReference type="Proteomes" id="UP000064967"/>
    </source>
</evidence>
<keyword evidence="8" id="KW-0406">Ion transport</keyword>
<dbReference type="STRING" id="1391654.AKJ09_10803"/>
<dbReference type="Proteomes" id="UP000064967">
    <property type="component" value="Chromosome"/>
</dbReference>
<keyword evidence="9" id="KW-1185">Reference proteome</keyword>
<dbReference type="PANTHER" id="PTHR43833:SF9">
    <property type="entry name" value="POTASSIUM CHANNEL PROTEIN YUGO-RELATED"/>
    <property type="match status" value="1"/>
</dbReference>
<dbReference type="Pfam" id="PF00520">
    <property type="entry name" value="Ion_trans"/>
    <property type="match status" value="1"/>
</dbReference>
<dbReference type="SUPFAM" id="SSF81324">
    <property type="entry name" value="Voltage-gated potassium channels"/>
    <property type="match status" value="1"/>
</dbReference>
<evidence type="ECO:0000313" key="8">
    <source>
        <dbReference type="EMBL" id="AKV04140.1"/>
    </source>
</evidence>
<keyword evidence="8" id="KW-0813">Transport</keyword>
<dbReference type="PROSITE" id="PS51201">
    <property type="entry name" value="RCK_N"/>
    <property type="match status" value="1"/>
</dbReference>
<comment type="subcellular location">
    <subcellularLocation>
        <location evidence="1">Membrane</location>
        <topology evidence="1">Multi-pass membrane protein</topology>
    </subcellularLocation>
</comment>
<dbReference type="EMBL" id="CP012333">
    <property type="protein sequence ID" value="AKV04140.1"/>
    <property type="molecule type" value="Genomic_DNA"/>
</dbReference>
<keyword evidence="4 6" id="KW-0472">Membrane</keyword>
<evidence type="ECO:0000256" key="1">
    <source>
        <dbReference type="ARBA" id="ARBA00004141"/>
    </source>
</evidence>
<evidence type="ECO:0000259" key="7">
    <source>
        <dbReference type="PROSITE" id="PS51201"/>
    </source>
</evidence>
<dbReference type="SUPFAM" id="SSF51735">
    <property type="entry name" value="NAD(P)-binding Rossmann-fold domains"/>
    <property type="match status" value="1"/>
</dbReference>
<dbReference type="InterPro" id="IPR036291">
    <property type="entry name" value="NAD(P)-bd_dom_sf"/>
</dbReference>